<comment type="caution">
    <text evidence="1">The sequence shown here is derived from an EMBL/GenBank/DDBJ whole genome shotgun (WGS) entry which is preliminary data.</text>
</comment>
<name>A0ABV7DA77_9HYPH</name>
<dbReference type="EMBL" id="JBHRSP010000002">
    <property type="protein sequence ID" value="MFC3071800.1"/>
    <property type="molecule type" value="Genomic_DNA"/>
</dbReference>
<organism evidence="1 2">
    <name type="scientific">Shinella pollutisoli</name>
    <dbReference type="NCBI Taxonomy" id="2250594"/>
    <lineage>
        <taxon>Bacteria</taxon>
        <taxon>Pseudomonadati</taxon>
        <taxon>Pseudomonadota</taxon>
        <taxon>Alphaproteobacteria</taxon>
        <taxon>Hyphomicrobiales</taxon>
        <taxon>Rhizobiaceae</taxon>
        <taxon>Shinella</taxon>
    </lineage>
</organism>
<keyword evidence="2" id="KW-1185">Reference proteome</keyword>
<gene>
    <name evidence="1" type="ORF">ACFOHH_01625</name>
</gene>
<sequence length="389" mass="44742">MDEKTHSRVGKTIWIPPERIHVEPDLIPDPQYSRLFSGHFMGLVDVGLTRMRIDDITPGFYLWEAGEVRHVLQFDERAVPNSVARIRRGFRPLLEIYWNPLCPKPSKWVCPDDEVSFFAYRELNIKWVPCAIYKPPAARSAHAVVVLHKDDVLTCRKCIPSRQKAYLPGLVPDEEHNQPLVLDRLMGFCAESRAALREFHLGPGGELHFHQMLDSLLRRHVTSLTVIRQLLSDGHLEQASAIVRMAYEAFLNLYVDWLSPEFIGPRMQIFSRLETRLREPKSSENARSREELAHALGGFDGLFRSTRRKAHISPLGDMFHDITYPRLSSVVHQHYGHLEQDTVDFDSEAEPPEPELVRVLYRWIDVITTSILLIVQNEVGKPIDAPDRA</sequence>
<reference evidence="2" key="1">
    <citation type="journal article" date="2019" name="Int. J. Syst. Evol. Microbiol.">
        <title>The Global Catalogue of Microorganisms (GCM) 10K type strain sequencing project: providing services to taxonomists for standard genome sequencing and annotation.</title>
        <authorList>
            <consortium name="The Broad Institute Genomics Platform"/>
            <consortium name="The Broad Institute Genome Sequencing Center for Infectious Disease"/>
            <person name="Wu L."/>
            <person name="Ma J."/>
        </authorList>
    </citation>
    <scope>NUCLEOTIDE SEQUENCE [LARGE SCALE GENOMIC DNA]</scope>
    <source>
        <strain evidence="2">KCTC 52677</strain>
    </source>
</reference>
<evidence type="ECO:0000313" key="2">
    <source>
        <dbReference type="Proteomes" id="UP001595377"/>
    </source>
</evidence>
<proteinExistence type="predicted"/>
<protein>
    <submittedName>
        <fullName evidence="1">Uncharacterized protein</fullName>
    </submittedName>
</protein>
<dbReference type="Proteomes" id="UP001595377">
    <property type="component" value="Unassembled WGS sequence"/>
</dbReference>
<evidence type="ECO:0000313" key="1">
    <source>
        <dbReference type="EMBL" id="MFC3071800.1"/>
    </source>
</evidence>
<dbReference type="RefSeq" id="WP_257313818.1">
    <property type="nucleotide sequence ID" value="NZ_JANFDG010000005.1"/>
</dbReference>
<accession>A0ABV7DA77</accession>